<reference evidence="1 2" key="1">
    <citation type="submission" date="2017-03" db="EMBL/GenBank/DDBJ databases">
        <title>WGS assembly of Porphyra umbilicalis.</title>
        <authorList>
            <person name="Brawley S.H."/>
            <person name="Blouin N.A."/>
            <person name="Ficko-Blean E."/>
            <person name="Wheeler G.L."/>
            <person name="Lohr M."/>
            <person name="Goodson H.V."/>
            <person name="Jenkins J.W."/>
            <person name="Blaby-Haas C.E."/>
            <person name="Helliwell K.E."/>
            <person name="Chan C."/>
            <person name="Marriage T."/>
            <person name="Bhattacharya D."/>
            <person name="Klein A.S."/>
            <person name="Badis Y."/>
            <person name="Brodie J."/>
            <person name="Cao Y."/>
            <person name="Collen J."/>
            <person name="Dittami S.M."/>
            <person name="Gachon C.M."/>
            <person name="Green B.R."/>
            <person name="Karpowicz S."/>
            <person name="Kim J.W."/>
            <person name="Kudahl U."/>
            <person name="Lin S."/>
            <person name="Michel G."/>
            <person name="Mittag M."/>
            <person name="Olson B.J."/>
            <person name="Pangilinan J."/>
            <person name="Peng Y."/>
            <person name="Qiu H."/>
            <person name="Shu S."/>
            <person name="Singer J.T."/>
            <person name="Smith A.G."/>
            <person name="Sprecher B.N."/>
            <person name="Wagner V."/>
            <person name="Wang W."/>
            <person name="Wang Z.-Y."/>
            <person name="Yan J."/>
            <person name="Yarish C."/>
            <person name="Zoeuner-Riek S."/>
            <person name="Zhuang Y."/>
            <person name="Zou Y."/>
            <person name="Lindquist E.A."/>
            <person name="Grimwood J."/>
            <person name="Barry K."/>
            <person name="Rokhsar D.S."/>
            <person name="Schmutz J."/>
            <person name="Stiller J.W."/>
            <person name="Grossman A.R."/>
            <person name="Prochnik S.E."/>
        </authorList>
    </citation>
    <scope>NUCLEOTIDE SEQUENCE [LARGE SCALE GENOMIC DNA]</scope>
    <source>
        <strain evidence="1">4086291</strain>
    </source>
</reference>
<dbReference type="OrthoDB" id="4753111at2759"/>
<sequence>MAAYTNSSAAYDLITSFKDPTNMTGKNDLFMLRRALLDGTVRALHLVHESHNPADVLFKTTYARPAPNDSPNEAFSTGMLRPVIRAHTTLTD</sequence>
<proteinExistence type="predicted"/>
<name>A0A1X6PBR1_PORUM</name>
<dbReference type="AlphaFoldDB" id="A0A1X6PBR1"/>
<accession>A0A1X6PBR1</accession>
<keyword evidence="2" id="KW-1185">Reference proteome</keyword>
<dbReference type="Proteomes" id="UP000218209">
    <property type="component" value="Unassembled WGS sequence"/>
</dbReference>
<protein>
    <submittedName>
        <fullName evidence="1">Uncharacterized protein</fullName>
    </submittedName>
</protein>
<organism evidence="1 2">
    <name type="scientific">Porphyra umbilicalis</name>
    <name type="common">Purple laver</name>
    <name type="synonym">Red alga</name>
    <dbReference type="NCBI Taxonomy" id="2786"/>
    <lineage>
        <taxon>Eukaryota</taxon>
        <taxon>Rhodophyta</taxon>
        <taxon>Bangiophyceae</taxon>
        <taxon>Bangiales</taxon>
        <taxon>Bangiaceae</taxon>
        <taxon>Porphyra</taxon>
    </lineage>
</organism>
<evidence type="ECO:0000313" key="1">
    <source>
        <dbReference type="EMBL" id="OSX78302.1"/>
    </source>
</evidence>
<gene>
    <name evidence="1" type="ORF">BU14_0112s0001</name>
</gene>
<dbReference type="EMBL" id="KV918815">
    <property type="protein sequence ID" value="OSX78302.1"/>
    <property type="molecule type" value="Genomic_DNA"/>
</dbReference>
<evidence type="ECO:0000313" key="2">
    <source>
        <dbReference type="Proteomes" id="UP000218209"/>
    </source>
</evidence>